<feature type="domain" description="RRM" evidence="3">
    <location>
        <begin position="27"/>
        <end position="104"/>
    </location>
</feature>
<protein>
    <submittedName>
        <fullName evidence="4">RNA recognition motif domain, nucleotide-binding alpha-beta plait domain superfamily</fullName>
    </submittedName>
</protein>
<feature type="compositionally biased region" description="Basic and acidic residues" evidence="2">
    <location>
        <begin position="343"/>
        <end position="353"/>
    </location>
</feature>
<feature type="region of interest" description="Disordered" evidence="2">
    <location>
        <begin position="343"/>
        <end position="445"/>
    </location>
</feature>
<gene>
    <name evidence="4" type="ORF">HanXRQr2_Chr03g0116351</name>
</gene>
<feature type="compositionally biased region" description="Basic and acidic residues" evidence="2">
    <location>
        <begin position="419"/>
        <end position="433"/>
    </location>
</feature>
<accession>A0A9K3JH41</accession>
<dbReference type="Pfam" id="PF00076">
    <property type="entry name" value="RRM_1"/>
    <property type="match status" value="1"/>
</dbReference>
<dbReference type="GO" id="GO:0003723">
    <property type="term" value="F:RNA binding"/>
    <property type="evidence" value="ECO:0007669"/>
    <property type="project" value="UniProtKB-UniRule"/>
</dbReference>
<keyword evidence="1" id="KW-0694">RNA-binding</keyword>
<evidence type="ECO:0000259" key="3">
    <source>
        <dbReference type="PROSITE" id="PS50102"/>
    </source>
</evidence>
<sequence length="522" mass="58076">MGKAMKTNRRPADKDGRSPGSEPFGITKFYIARLPERCSSTDVAEVLGHFGVVEGVYIARKRDKRGFRFGFASFKGVKDVMDLEKKMRNVWMGSYKLFINVARFSLENEEGGAKTKDEEMKKPHGFEVKENRHKLPNDLNSGRDKSFVSYGKSFASVVSGKPQSNSSLKEVVISKFAKAYTDLHGVAIVGKAKDLWTLRKMKVLMKEANYGESIIKYLGGLNILLVFKTTMEADSFRSNAPGFGWFESMEIWRGQSVAFERLAWLNIHGVPLHLSGNETFDSVGRVFGKVIHASQRQPEDNLLTSDCVCVMTDSVKRIEEEVLIIEEGKRFRVWVEEERGEWVPDSVEEQRDLEVEDEGWDPLSEEDTCSLKEDFNGPGGNSDDMVSLPKEGSISGSKDDNVGPERIFNYNSTKSGGSRSDKSDDSTPEDRMNTSENLADNTGGYPTVGEGNVGINVVGEKVVDVGINLVGANLEDINYDGASEDVNVQKETIGQKNVKEVAKFPSCFNWDFGDKVGTHRKG</sequence>
<dbReference type="SUPFAM" id="SSF54928">
    <property type="entry name" value="RNA-binding domain, RBD"/>
    <property type="match status" value="1"/>
</dbReference>
<proteinExistence type="predicted"/>
<evidence type="ECO:0000256" key="2">
    <source>
        <dbReference type="SAM" id="MobiDB-lite"/>
    </source>
</evidence>
<organism evidence="4 5">
    <name type="scientific">Helianthus annuus</name>
    <name type="common">Common sunflower</name>
    <dbReference type="NCBI Taxonomy" id="4232"/>
    <lineage>
        <taxon>Eukaryota</taxon>
        <taxon>Viridiplantae</taxon>
        <taxon>Streptophyta</taxon>
        <taxon>Embryophyta</taxon>
        <taxon>Tracheophyta</taxon>
        <taxon>Spermatophyta</taxon>
        <taxon>Magnoliopsida</taxon>
        <taxon>eudicotyledons</taxon>
        <taxon>Gunneridae</taxon>
        <taxon>Pentapetalae</taxon>
        <taxon>asterids</taxon>
        <taxon>campanulids</taxon>
        <taxon>Asterales</taxon>
        <taxon>Asteraceae</taxon>
        <taxon>Asteroideae</taxon>
        <taxon>Heliantheae alliance</taxon>
        <taxon>Heliantheae</taxon>
        <taxon>Helianthus</taxon>
    </lineage>
</organism>
<dbReference type="EMBL" id="MNCJ02000318">
    <property type="protein sequence ID" value="KAF5814899.1"/>
    <property type="molecule type" value="Genomic_DNA"/>
</dbReference>
<dbReference type="CDD" id="cd00590">
    <property type="entry name" value="RRM_SF"/>
    <property type="match status" value="1"/>
</dbReference>
<dbReference type="SMART" id="SM00360">
    <property type="entry name" value="RRM"/>
    <property type="match status" value="1"/>
</dbReference>
<evidence type="ECO:0000313" key="4">
    <source>
        <dbReference type="EMBL" id="KAF5814899.1"/>
    </source>
</evidence>
<dbReference type="InterPro" id="IPR000504">
    <property type="entry name" value="RRM_dom"/>
</dbReference>
<evidence type="ECO:0000256" key="1">
    <source>
        <dbReference type="PROSITE-ProRule" id="PRU00176"/>
    </source>
</evidence>
<name>A0A9K3JH41_HELAN</name>
<evidence type="ECO:0000313" key="5">
    <source>
        <dbReference type="Proteomes" id="UP000215914"/>
    </source>
</evidence>
<feature type="compositionally biased region" description="Acidic residues" evidence="2">
    <location>
        <begin position="354"/>
        <end position="368"/>
    </location>
</feature>
<dbReference type="PROSITE" id="PS50102">
    <property type="entry name" value="RRM"/>
    <property type="match status" value="1"/>
</dbReference>
<dbReference type="Proteomes" id="UP000215914">
    <property type="component" value="Unassembled WGS sequence"/>
</dbReference>
<dbReference type="Gramene" id="mRNA:HanXRQr2_Chr03g0116351">
    <property type="protein sequence ID" value="mRNA:HanXRQr2_Chr03g0116351"/>
    <property type="gene ID" value="HanXRQr2_Chr03g0116351"/>
</dbReference>
<dbReference type="InterPro" id="IPR012677">
    <property type="entry name" value="Nucleotide-bd_a/b_plait_sf"/>
</dbReference>
<reference evidence="4" key="2">
    <citation type="submission" date="2020-06" db="EMBL/GenBank/DDBJ databases">
        <title>Helianthus annuus Genome sequencing and assembly Release 2.</title>
        <authorList>
            <person name="Gouzy J."/>
            <person name="Langlade N."/>
            <person name="Munos S."/>
        </authorList>
    </citation>
    <scope>NUCLEOTIDE SEQUENCE</scope>
    <source>
        <tissue evidence="4">Leaves</tissue>
    </source>
</reference>
<dbReference type="InterPro" id="IPR035979">
    <property type="entry name" value="RBD_domain_sf"/>
</dbReference>
<dbReference type="Gene3D" id="3.30.70.330">
    <property type="match status" value="1"/>
</dbReference>
<keyword evidence="5" id="KW-1185">Reference proteome</keyword>
<dbReference type="AlphaFoldDB" id="A0A9K3JH41"/>
<comment type="caution">
    <text evidence="4">The sequence shown here is derived from an EMBL/GenBank/DDBJ whole genome shotgun (WGS) entry which is preliminary data.</text>
</comment>
<feature type="region of interest" description="Disordered" evidence="2">
    <location>
        <begin position="1"/>
        <end position="21"/>
    </location>
</feature>
<reference evidence="4" key="1">
    <citation type="journal article" date="2017" name="Nature">
        <title>The sunflower genome provides insights into oil metabolism, flowering and Asterid evolution.</title>
        <authorList>
            <person name="Badouin H."/>
            <person name="Gouzy J."/>
            <person name="Grassa C.J."/>
            <person name="Murat F."/>
            <person name="Staton S.E."/>
            <person name="Cottret L."/>
            <person name="Lelandais-Briere C."/>
            <person name="Owens G.L."/>
            <person name="Carrere S."/>
            <person name="Mayjonade B."/>
            <person name="Legrand L."/>
            <person name="Gill N."/>
            <person name="Kane N.C."/>
            <person name="Bowers J.E."/>
            <person name="Hubner S."/>
            <person name="Bellec A."/>
            <person name="Berard A."/>
            <person name="Berges H."/>
            <person name="Blanchet N."/>
            <person name="Boniface M.C."/>
            <person name="Brunel D."/>
            <person name="Catrice O."/>
            <person name="Chaidir N."/>
            <person name="Claudel C."/>
            <person name="Donnadieu C."/>
            <person name="Faraut T."/>
            <person name="Fievet G."/>
            <person name="Helmstetter N."/>
            <person name="King M."/>
            <person name="Knapp S.J."/>
            <person name="Lai Z."/>
            <person name="Le Paslier M.C."/>
            <person name="Lippi Y."/>
            <person name="Lorenzon L."/>
            <person name="Mandel J.R."/>
            <person name="Marage G."/>
            <person name="Marchand G."/>
            <person name="Marquand E."/>
            <person name="Bret-Mestries E."/>
            <person name="Morien E."/>
            <person name="Nambeesan S."/>
            <person name="Nguyen T."/>
            <person name="Pegot-Espagnet P."/>
            <person name="Pouilly N."/>
            <person name="Raftis F."/>
            <person name="Sallet E."/>
            <person name="Schiex T."/>
            <person name="Thomas J."/>
            <person name="Vandecasteele C."/>
            <person name="Vares D."/>
            <person name="Vear F."/>
            <person name="Vautrin S."/>
            <person name="Crespi M."/>
            <person name="Mangin B."/>
            <person name="Burke J.M."/>
            <person name="Salse J."/>
            <person name="Munos S."/>
            <person name="Vincourt P."/>
            <person name="Rieseberg L.H."/>
            <person name="Langlade N.B."/>
        </authorList>
    </citation>
    <scope>NUCLEOTIDE SEQUENCE</scope>
    <source>
        <tissue evidence="4">Leaves</tissue>
    </source>
</reference>